<keyword evidence="2" id="KW-0732">Signal</keyword>
<keyword evidence="4" id="KW-1185">Reference proteome</keyword>
<dbReference type="InterPro" id="IPR029058">
    <property type="entry name" value="AB_hydrolase_fold"/>
</dbReference>
<dbReference type="eggNOG" id="KOG1282">
    <property type="taxonomic scope" value="Eukaryota"/>
</dbReference>
<dbReference type="Proteomes" id="UP000006038">
    <property type="component" value="Chromosome 3"/>
</dbReference>
<sequence length="97" mass="10622">MWRRLLIVAACCLIFVVPSLSGEAKKVVTHLPGFDGPLPFYLETGYVSVEEDNGVELFYHFVKSERNPATDPVILWLSGGPGCSGFSGLVYEVGRLC</sequence>
<organism evidence="3">
    <name type="scientific">Oryza brachyantha</name>
    <name type="common">malo sina</name>
    <dbReference type="NCBI Taxonomy" id="4533"/>
    <lineage>
        <taxon>Eukaryota</taxon>
        <taxon>Viridiplantae</taxon>
        <taxon>Streptophyta</taxon>
        <taxon>Embryophyta</taxon>
        <taxon>Tracheophyta</taxon>
        <taxon>Spermatophyta</taxon>
        <taxon>Magnoliopsida</taxon>
        <taxon>Liliopsida</taxon>
        <taxon>Poales</taxon>
        <taxon>Poaceae</taxon>
        <taxon>BOP clade</taxon>
        <taxon>Oryzoideae</taxon>
        <taxon>Oryzeae</taxon>
        <taxon>Oryzinae</taxon>
        <taxon>Oryza</taxon>
    </lineage>
</organism>
<evidence type="ECO:0000256" key="1">
    <source>
        <dbReference type="ARBA" id="ARBA00009431"/>
    </source>
</evidence>
<name>J3LSH8_ORYBR</name>
<dbReference type="STRING" id="4533.J3LSH8"/>
<dbReference type="InterPro" id="IPR001563">
    <property type="entry name" value="Peptidase_S10"/>
</dbReference>
<comment type="similarity">
    <text evidence="1">Belongs to the peptidase S10 family.</text>
</comment>
<dbReference type="PANTHER" id="PTHR11802">
    <property type="entry name" value="SERINE PROTEASE FAMILY S10 SERINE CARBOXYPEPTIDASE"/>
    <property type="match status" value="1"/>
</dbReference>
<dbReference type="PANTHER" id="PTHR11802:SF461">
    <property type="entry name" value="OS02G0687900 PROTEIN"/>
    <property type="match status" value="1"/>
</dbReference>
<reference evidence="3" key="1">
    <citation type="journal article" date="2013" name="Nat. Commun.">
        <title>Whole-genome sequencing of Oryza brachyantha reveals mechanisms underlying Oryza genome evolution.</title>
        <authorList>
            <person name="Chen J."/>
            <person name="Huang Q."/>
            <person name="Gao D."/>
            <person name="Wang J."/>
            <person name="Lang Y."/>
            <person name="Liu T."/>
            <person name="Li B."/>
            <person name="Bai Z."/>
            <person name="Luis Goicoechea J."/>
            <person name="Liang C."/>
            <person name="Chen C."/>
            <person name="Zhang W."/>
            <person name="Sun S."/>
            <person name="Liao Y."/>
            <person name="Zhang X."/>
            <person name="Yang L."/>
            <person name="Song C."/>
            <person name="Wang M."/>
            <person name="Shi J."/>
            <person name="Liu G."/>
            <person name="Liu J."/>
            <person name="Zhou H."/>
            <person name="Zhou W."/>
            <person name="Yu Q."/>
            <person name="An N."/>
            <person name="Chen Y."/>
            <person name="Cai Q."/>
            <person name="Wang B."/>
            <person name="Liu B."/>
            <person name="Min J."/>
            <person name="Huang Y."/>
            <person name="Wu H."/>
            <person name="Li Z."/>
            <person name="Zhang Y."/>
            <person name="Yin Y."/>
            <person name="Song W."/>
            <person name="Jiang J."/>
            <person name="Jackson S.A."/>
            <person name="Wing R.A."/>
            <person name="Wang J."/>
            <person name="Chen M."/>
        </authorList>
    </citation>
    <scope>NUCLEOTIDE SEQUENCE [LARGE SCALE GENOMIC DNA]</scope>
    <source>
        <strain evidence="3">cv. IRGC 101232</strain>
    </source>
</reference>
<feature type="signal peptide" evidence="2">
    <location>
        <begin position="1"/>
        <end position="21"/>
    </location>
</feature>
<proteinExistence type="inferred from homology"/>
<dbReference type="Gene3D" id="3.40.50.1820">
    <property type="entry name" value="alpha/beta hydrolase"/>
    <property type="match status" value="1"/>
</dbReference>
<evidence type="ECO:0000256" key="2">
    <source>
        <dbReference type="SAM" id="SignalP"/>
    </source>
</evidence>
<dbReference type="GO" id="GO:0016747">
    <property type="term" value="F:acyltransferase activity, transferring groups other than amino-acyl groups"/>
    <property type="evidence" value="ECO:0007669"/>
    <property type="project" value="TreeGrafter"/>
</dbReference>
<accession>J3LSH8</accession>
<dbReference type="Pfam" id="PF00450">
    <property type="entry name" value="Peptidase_S10"/>
    <property type="match status" value="1"/>
</dbReference>
<dbReference type="GO" id="GO:0004185">
    <property type="term" value="F:serine-type carboxypeptidase activity"/>
    <property type="evidence" value="ECO:0007669"/>
    <property type="project" value="InterPro"/>
</dbReference>
<feature type="chain" id="PRO_5003772953" evidence="2">
    <location>
        <begin position="22"/>
        <end position="97"/>
    </location>
</feature>
<dbReference type="Gramene" id="OB03G40040.1">
    <property type="protein sequence ID" value="OB03G40040.1"/>
    <property type="gene ID" value="OB03G40040"/>
</dbReference>
<evidence type="ECO:0000313" key="4">
    <source>
        <dbReference type="Proteomes" id="UP000006038"/>
    </source>
</evidence>
<evidence type="ECO:0000313" key="3">
    <source>
        <dbReference type="EnsemblPlants" id="OB03G40040.1"/>
    </source>
</evidence>
<reference evidence="3" key="2">
    <citation type="submission" date="2013-04" db="UniProtKB">
        <authorList>
            <consortium name="EnsemblPlants"/>
        </authorList>
    </citation>
    <scope>IDENTIFICATION</scope>
</reference>
<dbReference type="OMA" id="ESHNDMQ"/>
<dbReference type="SUPFAM" id="SSF53474">
    <property type="entry name" value="alpha/beta-Hydrolases"/>
    <property type="match status" value="1"/>
</dbReference>
<dbReference type="HOGENOM" id="CLU_159720_1_0_1"/>
<protein>
    <submittedName>
        <fullName evidence="3">Uncharacterized protein</fullName>
    </submittedName>
</protein>
<dbReference type="AlphaFoldDB" id="J3LSH8"/>
<dbReference type="EnsemblPlants" id="OB03G40040.1">
    <property type="protein sequence ID" value="OB03G40040.1"/>
    <property type="gene ID" value="OB03G40040"/>
</dbReference>
<dbReference type="GO" id="GO:0019748">
    <property type="term" value="P:secondary metabolic process"/>
    <property type="evidence" value="ECO:0007669"/>
    <property type="project" value="TreeGrafter"/>
</dbReference>
<dbReference type="GO" id="GO:0006508">
    <property type="term" value="P:proteolysis"/>
    <property type="evidence" value="ECO:0007669"/>
    <property type="project" value="InterPro"/>
</dbReference>